<dbReference type="InterPro" id="IPR027417">
    <property type="entry name" value="P-loop_NTPase"/>
</dbReference>
<dbReference type="Gene3D" id="3.40.50.300">
    <property type="entry name" value="P-loop containing nucleotide triphosphate hydrolases"/>
    <property type="match status" value="1"/>
</dbReference>
<accession>A0A0T9T2U4</accession>
<proteinExistence type="predicted"/>
<reference evidence="2" key="1">
    <citation type="submission" date="2015-03" db="EMBL/GenBank/DDBJ databases">
        <authorList>
            <consortium name="Pathogen Informatics"/>
        </authorList>
    </citation>
    <scope>NUCLEOTIDE SEQUENCE [LARGE SCALE GENOMIC DNA]</scope>
    <source>
        <strain evidence="2">IP27925</strain>
    </source>
</reference>
<dbReference type="AlphaFoldDB" id="A0A0T9T2U4"/>
<dbReference type="SUPFAM" id="SSF52540">
    <property type="entry name" value="P-loop containing nucleoside triphosphate hydrolases"/>
    <property type="match status" value="1"/>
</dbReference>
<dbReference type="RefSeq" id="WP_049646510.1">
    <property type="nucleotide sequence ID" value="NZ_CQEM01000001.1"/>
</dbReference>
<gene>
    <name evidence="1" type="ORF">ERS008460_00288</name>
</gene>
<evidence type="ECO:0000313" key="2">
    <source>
        <dbReference type="Proteomes" id="UP000040088"/>
    </source>
</evidence>
<name>A0A0T9T2U4_YERAE</name>
<dbReference type="Proteomes" id="UP000040088">
    <property type="component" value="Unassembled WGS sequence"/>
</dbReference>
<sequence length="967" mass="109485">MKITAFENRYASDNDAVKAKAAAKGQRVANTLHQDIEWEGFVEGVINKDSWKIFTATDKTSYDRCKQGFDGFVFGEMQLGKPRSSGNVVAFHAIVLDIDGGATVSEVQEDLKQYEYVMYSSGGTGIKEGDRFRVVMPLHSPLAPYEWKYYASSLNERFPYSDQSFSKSLQIQYFPMLNTVHADKFIAHHNVGKWIDPINDIPYVESLSLETVVSTTTWSDLDFTSDEMGELAQAITEHCGNQLGYEDRRILANRLKLIGMDWFTSKTVLDAVARPGATNISEQIWNGADAAYARVEGLYKNVAKGIRIPAIERRMVRTVQVLSHSQVDPRYDGDWTLTEDEYLSDYVDLMDFSTGVSLLISSVGTGKTKFWSSRNNIKFVAPLTSIIESISDTNNLTQGNVGTWNQIESIINAKDKSIFKDMTLVIDEAHGLICDYSYKNNIINRLMSAFNAFRSVVLMSGTVEAEYFSSINFSKVYRLRKPSKAKKNLYPSFCTNKDAAVINHINKLTNKTIVLVNDKKLCKMMQNRIDRRSLIVNADVKDTDEVSQFFKSGQMNDYEVIIGTNSIVEGLSIEDELDSIDVVIWDDLDPDRIEQFTNRFRNVSTAKNVWYFVDKRTVEEIDEYSRDAVVDDAKVLCESLQRGYDRIQTEALRRSFIMQFSGDMAQDMVYFRHGKFYVSSTSVDYDYFCYRALLSRNDFSVFSQCLQVFGFDVFFPRMEDGDVQSAEQIREEKRIIAETNKKERAMKLDALSADIQNNCVQLGQYGDLYDSTHGSVQKLVAKGMAWKDAPAVIENYKQNEAFFALCHADADFIPTGTTIRELISDEAQKVLHKGGFITSADANRIANLVVQRVAVEYAGGTERLLKTRSWASDVEKCNAPLSNDLNNRNDQALHIQVKQNRSRAVLNRYVRIGKSCTQRIGGKVESGYCIEALSRTGILFSQQNSYMTPPNLAIEALKDKVKKLRRG</sequence>
<protein>
    <submittedName>
        <fullName evidence="1">Uncharacterized protein</fullName>
    </submittedName>
</protein>
<dbReference type="EMBL" id="CQEM01000001">
    <property type="protein sequence ID" value="CNK58766.1"/>
    <property type="molecule type" value="Genomic_DNA"/>
</dbReference>
<organism evidence="1 2">
    <name type="scientific">Yersinia aleksiciae</name>
    <dbReference type="NCBI Taxonomy" id="263819"/>
    <lineage>
        <taxon>Bacteria</taxon>
        <taxon>Pseudomonadati</taxon>
        <taxon>Pseudomonadota</taxon>
        <taxon>Gammaproteobacteria</taxon>
        <taxon>Enterobacterales</taxon>
        <taxon>Yersiniaceae</taxon>
        <taxon>Yersinia</taxon>
    </lineage>
</organism>
<evidence type="ECO:0000313" key="1">
    <source>
        <dbReference type="EMBL" id="CNK58766.1"/>
    </source>
</evidence>